<keyword evidence="1 2" id="KW-0728">SH3 domain</keyword>
<organism evidence="4 5">
    <name type="scientific">Seminavis robusta</name>
    <dbReference type="NCBI Taxonomy" id="568900"/>
    <lineage>
        <taxon>Eukaryota</taxon>
        <taxon>Sar</taxon>
        <taxon>Stramenopiles</taxon>
        <taxon>Ochrophyta</taxon>
        <taxon>Bacillariophyta</taxon>
        <taxon>Bacillariophyceae</taxon>
        <taxon>Bacillariophycidae</taxon>
        <taxon>Naviculales</taxon>
        <taxon>Naviculaceae</taxon>
        <taxon>Seminavis</taxon>
    </lineage>
</organism>
<dbReference type="EMBL" id="CAICTM010000090">
    <property type="protein sequence ID" value="CAB9500767.1"/>
    <property type="molecule type" value="Genomic_DNA"/>
</dbReference>
<reference evidence="4" key="1">
    <citation type="submission" date="2020-06" db="EMBL/GenBank/DDBJ databases">
        <authorList>
            <consortium name="Plant Systems Biology data submission"/>
        </authorList>
    </citation>
    <scope>NUCLEOTIDE SEQUENCE</scope>
    <source>
        <strain evidence="4">D6</strain>
    </source>
</reference>
<dbReference type="Gene3D" id="2.30.30.40">
    <property type="entry name" value="SH3 Domains"/>
    <property type="match status" value="1"/>
</dbReference>
<evidence type="ECO:0000256" key="1">
    <source>
        <dbReference type="ARBA" id="ARBA00022443"/>
    </source>
</evidence>
<name>A0A9N8DDG3_9STRA</name>
<sequence>MQLIAKFPFQGNPGENQLTFPAGAIIDETPNNHTYKNTVNNNNGWLHGTYQNQRGWFPADFVQPLVSPSMPPPRAPEPEANIVLAPMAASMPMASAVPITDNGAARMQDVSDSRITSASTGPMLDYSAASFASLPPPSRKKLDNSQISQLIAQGFTRGLAESLDDAKQTFAKRIWVVDNSGSMQKTDGHRLVDTGRRKNLKFVACSRWEEITECVCYHIQLAALIQAPTSFRFLNDPGAHVGPQQFTIDTSMEAPDYHGKSAPYNTNANVSPQEALKIVRKARPGGCTPLTDHILAIQSELEAMTPQLRANGQKVAVVIATDGLPTDERGYGGDAHQLQFVDALRTLEGYPVWLVIRLCTDEEKVVEFYNDLDSLLELSMEVLDDFEGEASEVHEHNAWLNYALPLHRMREMGYHDRVFDMLDERRLTKSELSDFVGILVGGSFMDGMPDPNVDWESFLRRLDSWLKQKDHAPEQWNPMKKKLGPWLDLRKMHHDFGEGSCVIL</sequence>
<proteinExistence type="predicted"/>
<dbReference type="InterPro" id="IPR036465">
    <property type="entry name" value="vWFA_dom_sf"/>
</dbReference>
<dbReference type="SUPFAM" id="SSF53300">
    <property type="entry name" value="vWA-like"/>
    <property type="match status" value="1"/>
</dbReference>
<dbReference type="Gene3D" id="3.40.50.410">
    <property type="entry name" value="von Willebrand factor, type A domain"/>
    <property type="match status" value="1"/>
</dbReference>
<dbReference type="OrthoDB" id="2142040at2759"/>
<dbReference type="InterPro" id="IPR001452">
    <property type="entry name" value="SH3_domain"/>
</dbReference>
<feature type="domain" description="SH3" evidence="3">
    <location>
        <begin position="1"/>
        <end position="67"/>
    </location>
</feature>
<dbReference type="InterPro" id="IPR036028">
    <property type="entry name" value="SH3-like_dom_sf"/>
</dbReference>
<evidence type="ECO:0000256" key="2">
    <source>
        <dbReference type="PROSITE-ProRule" id="PRU00192"/>
    </source>
</evidence>
<dbReference type="Proteomes" id="UP001153069">
    <property type="component" value="Unassembled WGS sequence"/>
</dbReference>
<comment type="caution">
    <text evidence="4">The sequence shown here is derived from an EMBL/GenBank/DDBJ whole genome shotgun (WGS) entry which is preliminary data.</text>
</comment>
<evidence type="ECO:0000259" key="3">
    <source>
        <dbReference type="PROSITE" id="PS50002"/>
    </source>
</evidence>
<dbReference type="AlphaFoldDB" id="A0A9N8DDG3"/>
<protein>
    <recommendedName>
        <fullName evidence="3">SH3 domain-containing protein</fullName>
    </recommendedName>
</protein>
<dbReference type="PROSITE" id="PS50002">
    <property type="entry name" value="SH3"/>
    <property type="match status" value="1"/>
</dbReference>
<keyword evidence="5" id="KW-1185">Reference proteome</keyword>
<dbReference type="SUPFAM" id="SSF50044">
    <property type="entry name" value="SH3-domain"/>
    <property type="match status" value="1"/>
</dbReference>
<accession>A0A9N8DDG3</accession>
<dbReference type="SMART" id="SM00326">
    <property type="entry name" value="SH3"/>
    <property type="match status" value="1"/>
</dbReference>
<evidence type="ECO:0000313" key="4">
    <source>
        <dbReference type="EMBL" id="CAB9500767.1"/>
    </source>
</evidence>
<gene>
    <name evidence="4" type="ORF">SEMRO_91_G047820.1</name>
</gene>
<evidence type="ECO:0000313" key="5">
    <source>
        <dbReference type="Proteomes" id="UP001153069"/>
    </source>
</evidence>